<reference evidence="2" key="1">
    <citation type="submission" date="2016-11" db="UniProtKB">
        <authorList>
            <consortium name="WormBaseParasite"/>
        </authorList>
    </citation>
    <scope>IDENTIFICATION</scope>
    <source>
        <strain evidence="2">KR3021</strain>
    </source>
</reference>
<evidence type="ECO:0000313" key="2">
    <source>
        <dbReference type="WBParaSite" id="RSKR_0001149450.1"/>
    </source>
</evidence>
<organism evidence="1 2">
    <name type="scientific">Rhabditophanes sp. KR3021</name>
    <dbReference type="NCBI Taxonomy" id="114890"/>
    <lineage>
        <taxon>Eukaryota</taxon>
        <taxon>Metazoa</taxon>
        <taxon>Ecdysozoa</taxon>
        <taxon>Nematoda</taxon>
        <taxon>Chromadorea</taxon>
        <taxon>Rhabditida</taxon>
        <taxon>Tylenchina</taxon>
        <taxon>Panagrolaimomorpha</taxon>
        <taxon>Strongyloidoidea</taxon>
        <taxon>Alloionematidae</taxon>
        <taxon>Rhabditophanes</taxon>
    </lineage>
</organism>
<evidence type="ECO:0000313" key="1">
    <source>
        <dbReference type="Proteomes" id="UP000095286"/>
    </source>
</evidence>
<proteinExistence type="predicted"/>
<name>A0AC35UIH4_9BILA</name>
<dbReference type="Proteomes" id="UP000095286">
    <property type="component" value="Unplaced"/>
</dbReference>
<sequence length="216" mass="24351">MEGSSVFIWSSKQIMSSGACDTIAECSRIINGLNLSDLIYDEKSNYNIGMKNIRYAASVVNKNCDASAFFILSNLKKEEAIQTSMYHTLTKEIGLGYFIYKNHIVMKFLDIGRSFSNYSDFKPFVELSNSANHYFALKGISDLEMQSNKTCLDLTICSGDIEAYDLSTQPNNMGSNPFSGRMIIVYCSSISIIIVIIVFSYLFLRRIKAKQNRFGK</sequence>
<protein>
    <submittedName>
        <fullName evidence="2">Peptidase_C39_2 domain-containing protein</fullName>
    </submittedName>
</protein>
<accession>A0AC35UIH4</accession>
<dbReference type="WBParaSite" id="RSKR_0001149450.1">
    <property type="protein sequence ID" value="RSKR_0001149450.1"/>
    <property type="gene ID" value="RSKR_0001149450"/>
</dbReference>